<dbReference type="InterPro" id="IPR042070">
    <property type="entry name" value="PucR_C-HTH_sf"/>
</dbReference>
<sequence length="48" mass="5635">MSLADAAEKLFLHKNTLQYKLNHIYKKCGLNPRKFRDAVLLYLALELE</sequence>
<dbReference type="Gene3D" id="1.10.10.2840">
    <property type="entry name" value="PucR C-terminal helix-turn-helix domain"/>
    <property type="match status" value="1"/>
</dbReference>
<accession>A0A367G5X4</accession>
<evidence type="ECO:0000313" key="3">
    <source>
        <dbReference type="Proteomes" id="UP000253208"/>
    </source>
</evidence>
<organism evidence="2 3">
    <name type="scientific">Blautia obeum</name>
    <dbReference type="NCBI Taxonomy" id="40520"/>
    <lineage>
        <taxon>Bacteria</taxon>
        <taxon>Bacillati</taxon>
        <taxon>Bacillota</taxon>
        <taxon>Clostridia</taxon>
        <taxon>Lachnospirales</taxon>
        <taxon>Lachnospiraceae</taxon>
        <taxon>Blautia</taxon>
    </lineage>
</organism>
<dbReference type="Proteomes" id="UP000253208">
    <property type="component" value="Unassembled WGS sequence"/>
</dbReference>
<protein>
    <submittedName>
        <fullName evidence="2">PucR family transcriptional regulator</fullName>
    </submittedName>
</protein>
<proteinExistence type="predicted"/>
<dbReference type="InterPro" id="IPR025736">
    <property type="entry name" value="PucR_C-HTH_dom"/>
</dbReference>
<dbReference type="EMBL" id="PSQG01000002">
    <property type="protein sequence ID" value="RCH46107.1"/>
    <property type="molecule type" value="Genomic_DNA"/>
</dbReference>
<evidence type="ECO:0000313" key="2">
    <source>
        <dbReference type="EMBL" id="RCH46107.1"/>
    </source>
</evidence>
<dbReference type="Pfam" id="PF13556">
    <property type="entry name" value="HTH_30"/>
    <property type="match status" value="1"/>
</dbReference>
<gene>
    <name evidence="2" type="ORF">C4886_01720</name>
</gene>
<dbReference type="AlphaFoldDB" id="A0A367G5X4"/>
<reference evidence="2 3" key="1">
    <citation type="submission" date="2018-02" db="EMBL/GenBank/DDBJ databases">
        <title>Complete genome sequencing of Faecalibacterium prausnitzii strains isolated from the human gut.</title>
        <authorList>
            <person name="Fitzgerald B.C."/>
            <person name="Shkoporov A.N."/>
            <person name="Ross P.R."/>
            <person name="Hill C."/>
        </authorList>
    </citation>
    <scope>NUCLEOTIDE SEQUENCE [LARGE SCALE GENOMIC DNA]</scope>
    <source>
        <strain evidence="2 3">APC942/31-1</strain>
    </source>
</reference>
<feature type="domain" description="PucR C-terminal helix-turn-helix" evidence="1">
    <location>
        <begin position="2"/>
        <end position="46"/>
    </location>
</feature>
<comment type="caution">
    <text evidence="2">The sequence shown here is derived from an EMBL/GenBank/DDBJ whole genome shotgun (WGS) entry which is preliminary data.</text>
</comment>
<name>A0A367G5X4_9FIRM</name>
<evidence type="ECO:0000259" key="1">
    <source>
        <dbReference type="Pfam" id="PF13556"/>
    </source>
</evidence>